<dbReference type="PANTHER" id="PTHR32089">
    <property type="entry name" value="METHYL-ACCEPTING CHEMOTAXIS PROTEIN MCPB"/>
    <property type="match status" value="1"/>
</dbReference>
<dbReference type="GO" id="GO:0007165">
    <property type="term" value="P:signal transduction"/>
    <property type="evidence" value="ECO:0007669"/>
    <property type="project" value="UniProtKB-KW"/>
</dbReference>
<dbReference type="Gene3D" id="3.30.450.40">
    <property type="match status" value="2"/>
</dbReference>
<evidence type="ECO:0000259" key="3">
    <source>
        <dbReference type="PROSITE" id="PS50111"/>
    </source>
</evidence>
<keyword evidence="1 2" id="KW-0807">Transducer</keyword>
<dbReference type="Pfam" id="PF13185">
    <property type="entry name" value="GAF_2"/>
    <property type="match status" value="2"/>
</dbReference>
<evidence type="ECO:0000256" key="2">
    <source>
        <dbReference type="PROSITE-ProRule" id="PRU00284"/>
    </source>
</evidence>
<dbReference type="RefSeq" id="WP_035849589.1">
    <property type="nucleotide sequence ID" value="NZ_KK073874.1"/>
</dbReference>
<dbReference type="InterPro" id="IPR029016">
    <property type="entry name" value="GAF-like_dom_sf"/>
</dbReference>
<dbReference type="Pfam" id="PF00015">
    <property type="entry name" value="MCPsignal"/>
    <property type="match status" value="1"/>
</dbReference>
<dbReference type="Gene3D" id="1.10.287.950">
    <property type="entry name" value="Methyl-accepting chemotaxis protein"/>
    <property type="match status" value="1"/>
</dbReference>
<dbReference type="OrthoDB" id="5241933at2"/>
<accession>A0A010YK62</accession>
<dbReference type="SUPFAM" id="SSF55781">
    <property type="entry name" value="GAF domain-like"/>
    <property type="match status" value="2"/>
</dbReference>
<dbReference type="PATRIC" id="fig|927661.3.peg.1680"/>
<dbReference type="PANTHER" id="PTHR32089:SF112">
    <property type="entry name" value="LYSOZYME-LIKE PROTEIN-RELATED"/>
    <property type="match status" value="1"/>
</dbReference>
<sequence>MGFSWRASSDRSAQPQAELAEAQADVQALTAIMRAVEQARTPNEAIGAALTLIRELFGWAYGSYWQLDPSGHELRFAQESGSVNDEFRKVTLEAAFAEGVGLSGRAWKARDLVFVPNIADLSDCVRAPAAARAGVRSGVCFPLMEGDHVVGTMDFFATEELQPSAGRLTVLRAVGNLVSRALAHLQEAIRQEKAAQDVEAVSHVIRELTQATSRDQALRTALETIRQYFDWQYGSFWQLDQDQQVLRFAIESGDAGPEFREVTRQASFAKGVGLSGRTWARGDLYFVEDLGEMTDCVRRPAAQAAGVKSGVCLPVRVGGEIVGTMDFFATRTLIMYPGREAALRNTAFLVGSALERFASAEQLQNAGRELLESIAEVERNVTAAATVAERSEHLADEANQQVAVLGQASAEINEVVRAIQSIAAQTKLLALNATIEAARAGESGKGFAVVAGEVKELSSETERATTDVSSKVDTIQARVDEVTASLAEIHTAVEEINQTQGLIRGVLTEQVAVTRAILD</sequence>
<evidence type="ECO:0000313" key="4">
    <source>
        <dbReference type="EMBL" id="EXG80625.1"/>
    </source>
</evidence>
<dbReference type="EMBL" id="JFBT01000001">
    <property type="protein sequence ID" value="EXG80625.1"/>
    <property type="molecule type" value="Genomic_DNA"/>
</dbReference>
<organism evidence="4 5">
    <name type="scientific">Cryptosporangium arvum DSM 44712</name>
    <dbReference type="NCBI Taxonomy" id="927661"/>
    <lineage>
        <taxon>Bacteria</taxon>
        <taxon>Bacillati</taxon>
        <taxon>Actinomycetota</taxon>
        <taxon>Actinomycetes</taxon>
        <taxon>Cryptosporangiales</taxon>
        <taxon>Cryptosporangiaceae</taxon>
        <taxon>Cryptosporangium</taxon>
    </lineage>
</organism>
<dbReference type="SMART" id="SM00065">
    <property type="entry name" value="GAF"/>
    <property type="match status" value="2"/>
</dbReference>
<feature type="domain" description="Methyl-accepting transducer" evidence="3">
    <location>
        <begin position="358"/>
        <end position="519"/>
    </location>
</feature>
<dbReference type="InterPro" id="IPR003018">
    <property type="entry name" value="GAF"/>
</dbReference>
<protein>
    <submittedName>
        <fullName evidence="4">Methyl-accepting chemotaxis protein</fullName>
    </submittedName>
</protein>
<dbReference type="Proteomes" id="UP000021053">
    <property type="component" value="Unassembled WGS sequence"/>
</dbReference>
<keyword evidence="5" id="KW-1185">Reference proteome</keyword>
<dbReference type="HOGENOM" id="CLU_526432_0_0_11"/>
<evidence type="ECO:0000313" key="5">
    <source>
        <dbReference type="Proteomes" id="UP000021053"/>
    </source>
</evidence>
<evidence type="ECO:0000256" key="1">
    <source>
        <dbReference type="ARBA" id="ARBA00023224"/>
    </source>
</evidence>
<dbReference type="GO" id="GO:0016020">
    <property type="term" value="C:membrane"/>
    <property type="evidence" value="ECO:0007669"/>
    <property type="project" value="InterPro"/>
</dbReference>
<dbReference type="SUPFAM" id="SSF58104">
    <property type="entry name" value="Methyl-accepting chemotaxis protein (MCP) signaling domain"/>
    <property type="match status" value="1"/>
</dbReference>
<name>A0A010YK62_9ACTN</name>
<reference evidence="4 5" key="1">
    <citation type="submission" date="2013-07" db="EMBL/GenBank/DDBJ databases">
        <authorList>
            <consortium name="DOE Joint Genome Institute"/>
            <person name="Eisen J."/>
            <person name="Huntemann M."/>
            <person name="Han J."/>
            <person name="Chen A."/>
            <person name="Kyrpides N."/>
            <person name="Mavromatis K."/>
            <person name="Markowitz V."/>
            <person name="Palaniappan K."/>
            <person name="Ivanova N."/>
            <person name="Schaumberg A."/>
            <person name="Pati A."/>
            <person name="Liolios K."/>
            <person name="Nordberg H.P."/>
            <person name="Cantor M.N."/>
            <person name="Hua S.X."/>
            <person name="Woyke T."/>
        </authorList>
    </citation>
    <scope>NUCLEOTIDE SEQUENCE [LARGE SCALE GENOMIC DNA]</scope>
    <source>
        <strain evidence="4 5">DSM 44712</strain>
    </source>
</reference>
<dbReference type="AlphaFoldDB" id="A0A010YK62"/>
<dbReference type="SMART" id="SM00283">
    <property type="entry name" value="MA"/>
    <property type="match status" value="1"/>
</dbReference>
<dbReference type="InterPro" id="IPR004089">
    <property type="entry name" value="MCPsignal_dom"/>
</dbReference>
<gene>
    <name evidence="4" type="ORF">CryarDRAFT_1709</name>
</gene>
<comment type="caution">
    <text evidence="4">The sequence shown here is derived from an EMBL/GenBank/DDBJ whole genome shotgun (WGS) entry which is preliminary data.</text>
</comment>
<proteinExistence type="predicted"/>
<dbReference type="PROSITE" id="PS50111">
    <property type="entry name" value="CHEMOTAXIS_TRANSDUC_2"/>
    <property type="match status" value="1"/>
</dbReference>